<dbReference type="Proteomes" id="UP000664369">
    <property type="component" value="Unassembled WGS sequence"/>
</dbReference>
<protein>
    <recommendedName>
        <fullName evidence="3">GIY-YIG nuclease family protein</fullName>
    </recommendedName>
</protein>
<name>A0ABS3QHZ9_9BACT</name>
<sequence>MSAALPTNDPTARRGGGVTRAWWMSHQNGRKAVLYLIKLYGNGEVFYKIGITFSLTQRFRTLRFVGYKWRTVARFSSWDAGQVFDLEARLHGSCFAPYVPLLAFAGKSECYAELAPLLAALPTVGTFILQNQETDI</sequence>
<dbReference type="EMBL" id="JAGETZ010000008">
    <property type="protein sequence ID" value="MBO2010865.1"/>
    <property type="molecule type" value="Genomic_DNA"/>
</dbReference>
<evidence type="ECO:0000313" key="1">
    <source>
        <dbReference type="EMBL" id="MBO2010865.1"/>
    </source>
</evidence>
<keyword evidence="2" id="KW-1185">Reference proteome</keyword>
<dbReference type="RefSeq" id="WP_208176515.1">
    <property type="nucleotide sequence ID" value="NZ_JAGETZ010000008.1"/>
</dbReference>
<comment type="caution">
    <text evidence="1">The sequence shown here is derived from an EMBL/GenBank/DDBJ whole genome shotgun (WGS) entry which is preliminary data.</text>
</comment>
<evidence type="ECO:0000313" key="2">
    <source>
        <dbReference type="Proteomes" id="UP000664369"/>
    </source>
</evidence>
<gene>
    <name evidence="1" type="ORF">J4E00_17530</name>
</gene>
<accession>A0ABS3QHZ9</accession>
<proteinExistence type="predicted"/>
<reference evidence="1 2" key="1">
    <citation type="submission" date="2021-03" db="EMBL/GenBank/DDBJ databases">
        <authorList>
            <person name="Kim M.K."/>
        </authorList>
    </citation>
    <scope>NUCLEOTIDE SEQUENCE [LARGE SCALE GENOMIC DNA]</scope>
    <source>
        <strain evidence="1 2">BT442</strain>
    </source>
</reference>
<organism evidence="1 2">
    <name type="scientific">Hymenobacter negativus</name>
    <dbReference type="NCBI Taxonomy" id="2795026"/>
    <lineage>
        <taxon>Bacteria</taxon>
        <taxon>Pseudomonadati</taxon>
        <taxon>Bacteroidota</taxon>
        <taxon>Cytophagia</taxon>
        <taxon>Cytophagales</taxon>
        <taxon>Hymenobacteraceae</taxon>
        <taxon>Hymenobacter</taxon>
    </lineage>
</organism>
<evidence type="ECO:0008006" key="3">
    <source>
        <dbReference type="Google" id="ProtNLM"/>
    </source>
</evidence>